<comment type="caution">
    <text evidence="1">The sequence shown here is derived from an EMBL/GenBank/DDBJ whole genome shotgun (WGS) entry which is preliminary data.</text>
</comment>
<sequence>MIKKADGVLDFFSLDGNQELVGGRVKPKPSRGILGTELPMVRIRIKDVQQIQKQHKDEKITRDIFREVNQTSDSKVLPTFLPVVVYSQMHLKV</sequence>
<protein>
    <submittedName>
        <fullName evidence="1">Uncharacterized protein</fullName>
    </submittedName>
</protein>
<accession>A0AAV7J2Q0</accession>
<organism evidence="1 2">
    <name type="scientific">Cotesia glomerata</name>
    <name type="common">Lepidopteran parasitic wasp</name>
    <name type="synonym">Apanteles glomeratus</name>
    <dbReference type="NCBI Taxonomy" id="32391"/>
    <lineage>
        <taxon>Eukaryota</taxon>
        <taxon>Metazoa</taxon>
        <taxon>Ecdysozoa</taxon>
        <taxon>Arthropoda</taxon>
        <taxon>Hexapoda</taxon>
        <taxon>Insecta</taxon>
        <taxon>Pterygota</taxon>
        <taxon>Neoptera</taxon>
        <taxon>Endopterygota</taxon>
        <taxon>Hymenoptera</taxon>
        <taxon>Apocrita</taxon>
        <taxon>Ichneumonoidea</taxon>
        <taxon>Braconidae</taxon>
        <taxon>Microgastrinae</taxon>
        <taxon>Cotesia</taxon>
    </lineage>
</organism>
<gene>
    <name evidence="1" type="ORF">KQX54_005236</name>
</gene>
<evidence type="ECO:0000313" key="1">
    <source>
        <dbReference type="EMBL" id="KAH0566895.1"/>
    </source>
</evidence>
<proteinExistence type="predicted"/>
<keyword evidence="2" id="KW-1185">Reference proteome</keyword>
<reference evidence="1 2" key="1">
    <citation type="journal article" date="2021" name="J. Hered.">
        <title>A chromosome-level genome assembly of the parasitoid wasp, Cotesia glomerata (Hymenoptera: Braconidae).</title>
        <authorList>
            <person name="Pinto B.J."/>
            <person name="Weis J.J."/>
            <person name="Gamble T."/>
            <person name="Ode P.J."/>
            <person name="Paul R."/>
            <person name="Zaspel J.M."/>
        </authorList>
    </citation>
    <scope>NUCLEOTIDE SEQUENCE [LARGE SCALE GENOMIC DNA]</scope>
    <source>
        <strain evidence="1">CgM1</strain>
    </source>
</reference>
<dbReference type="EMBL" id="JAHXZJ010000001">
    <property type="protein sequence ID" value="KAH0566895.1"/>
    <property type="molecule type" value="Genomic_DNA"/>
</dbReference>
<dbReference type="AlphaFoldDB" id="A0AAV7J2Q0"/>
<name>A0AAV7J2Q0_COTGL</name>
<dbReference type="Proteomes" id="UP000826195">
    <property type="component" value="Unassembled WGS sequence"/>
</dbReference>
<evidence type="ECO:0000313" key="2">
    <source>
        <dbReference type="Proteomes" id="UP000826195"/>
    </source>
</evidence>